<feature type="region of interest" description="Disordered" evidence="1">
    <location>
        <begin position="31"/>
        <end position="79"/>
    </location>
</feature>
<feature type="non-terminal residue" evidence="2">
    <location>
        <position position="1"/>
    </location>
</feature>
<proteinExistence type="predicted"/>
<evidence type="ECO:0000313" key="3">
    <source>
        <dbReference type="Proteomes" id="UP000479190"/>
    </source>
</evidence>
<reference evidence="2 3" key="1">
    <citation type="submission" date="2020-02" db="EMBL/GenBank/DDBJ databases">
        <authorList>
            <person name="Ferguson B K."/>
        </authorList>
    </citation>
    <scope>NUCLEOTIDE SEQUENCE [LARGE SCALE GENOMIC DNA]</scope>
</reference>
<organism evidence="2 3">
    <name type="scientific">Trichogramma brassicae</name>
    <dbReference type="NCBI Taxonomy" id="86971"/>
    <lineage>
        <taxon>Eukaryota</taxon>
        <taxon>Metazoa</taxon>
        <taxon>Ecdysozoa</taxon>
        <taxon>Arthropoda</taxon>
        <taxon>Hexapoda</taxon>
        <taxon>Insecta</taxon>
        <taxon>Pterygota</taxon>
        <taxon>Neoptera</taxon>
        <taxon>Endopterygota</taxon>
        <taxon>Hymenoptera</taxon>
        <taxon>Apocrita</taxon>
        <taxon>Proctotrupomorpha</taxon>
        <taxon>Chalcidoidea</taxon>
        <taxon>Trichogrammatidae</taxon>
        <taxon>Trichogramma</taxon>
    </lineage>
</organism>
<dbReference type="AlphaFoldDB" id="A0A6H5I6T4"/>
<feature type="non-terminal residue" evidence="2">
    <location>
        <position position="79"/>
    </location>
</feature>
<evidence type="ECO:0000313" key="2">
    <source>
        <dbReference type="EMBL" id="CAB0030703.1"/>
    </source>
</evidence>
<evidence type="ECO:0000256" key="1">
    <source>
        <dbReference type="SAM" id="MobiDB-lite"/>
    </source>
</evidence>
<name>A0A6H5I6T4_9HYME</name>
<accession>A0A6H5I6T4</accession>
<feature type="compositionally biased region" description="Pro residues" evidence="1">
    <location>
        <begin position="38"/>
        <end position="50"/>
    </location>
</feature>
<dbReference type="EMBL" id="CADCXV010000517">
    <property type="protein sequence ID" value="CAB0030703.1"/>
    <property type="molecule type" value="Genomic_DNA"/>
</dbReference>
<protein>
    <submittedName>
        <fullName evidence="2">Uncharacterized protein</fullName>
    </submittedName>
</protein>
<keyword evidence="3" id="KW-1185">Reference proteome</keyword>
<sequence length="79" mass="8395">PSSNKWQDRYHLQCSSKCKYPHLAQSTAIKQQVAASAPPAPHHVQVPPPVQSTAIGSTSGSISTSSTAHQVQAPPMRPI</sequence>
<feature type="compositionally biased region" description="Low complexity" evidence="1">
    <location>
        <begin position="51"/>
        <end position="68"/>
    </location>
</feature>
<dbReference type="Proteomes" id="UP000479190">
    <property type="component" value="Unassembled WGS sequence"/>
</dbReference>
<gene>
    <name evidence="2" type="ORF">TBRA_LOCUS2699</name>
</gene>